<evidence type="ECO:0000256" key="11">
    <source>
        <dbReference type="ARBA" id="ARBA00032941"/>
    </source>
</evidence>
<evidence type="ECO:0000256" key="12">
    <source>
        <dbReference type="SAM" id="MobiDB-lite"/>
    </source>
</evidence>
<keyword evidence="2" id="KW-0678">Repressor</keyword>
<evidence type="ECO:0000256" key="3">
    <source>
        <dbReference type="ARBA" id="ARBA00022705"/>
    </source>
</evidence>
<dbReference type="InterPro" id="IPR012340">
    <property type="entry name" value="NA-bd_OB-fold"/>
</dbReference>
<feature type="domain" description="Bacteriophage T4 Gp32 single-stranded DNA-binding" evidence="13">
    <location>
        <begin position="48"/>
        <end position="272"/>
    </location>
</feature>
<name>C9DFZ1_BPW14</name>
<evidence type="ECO:0000256" key="5">
    <source>
        <dbReference type="ARBA" id="ARBA00022763"/>
    </source>
</evidence>
<evidence type="ECO:0000259" key="13">
    <source>
        <dbReference type="Pfam" id="PF08804"/>
    </source>
</evidence>
<keyword evidence="3" id="KW-0235">DNA replication</keyword>
<dbReference type="GeneID" id="8683966"/>
<dbReference type="Proteomes" id="UP000008986">
    <property type="component" value="Segment"/>
</dbReference>
<dbReference type="InterPro" id="IPR012339">
    <property type="entry name" value="Phage_T4_Gp32_ssDNA-bd"/>
</dbReference>
<dbReference type="GO" id="GO:0006281">
    <property type="term" value="P:DNA repair"/>
    <property type="evidence" value="ECO:0007669"/>
    <property type="project" value="UniProtKB-KW"/>
</dbReference>
<evidence type="ECO:0000313" key="14">
    <source>
        <dbReference type="EMBL" id="ACV50042.1"/>
    </source>
</evidence>
<evidence type="ECO:0000256" key="10">
    <source>
        <dbReference type="ARBA" id="ARBA00031936"/>
    </source>
</evidence>
<feature type="region of interest" description="Disordered" evidence="12">
    <location>
        <begin position="292"/>
        <end position="356"/>
    </location>
</feature>
<evidence type="ECO:0000256" key="7">
    <source>
        <dbReference type="ARBA" id="ARBA00023109"/>
    </source>
</evidence>
<gene>
    <name evidence="14" type="primary">19</name>
</gene>
<feature type="compositionally biased region" description="Low complexity" evidence="12">
    <location>
        <begin position="292"/>
        <end position="338"/>
    </location>
</feature>
<keyword evidence="4" id="KW-0479">Metal-binding</keyword>
<evidence type="ECO:0000256" key="1">
    <source>
        <dbReference type="ARBA" id="ARBA00018590"/>
    </source>
</evidence>
<keyword evidence="15" id="KW-1185">Reference proteome</keyword>
<dbReference type="Pfam" id="PF08804">
    <property type="entry name" value="gp32"/>
    <property type="match status" value="1"/>
</dbReference>
<keyword evidence="7" id="KW-1194">Viral DNA replication</keyword>
<dbReference type="GO" id="GO:0006260">
    <property type="term" value="P:DNA replication"/>
    <property type="evidence" value="ECO:0007669"/>
    <property type="project" value="UniProtKB-KW"/>
</dbReference>
<proteinExistence type="predicted"/>
<dbReference type="RefSeq" id="YP_003358874.1">
    <property type="nucleotide sequence ID" value="NC_013697.1"/>
</dbReference>
<dbReference type="OrthoDB" id="3870at10239"/>
<evidence type="ECO:0000256" key="8">
    <source>
        <dbReference type="ARBA" id="ARBA00023125"/>
    </source>
</evidence>
<sequence length="356" mass="39628">MVDFSTLRAARGTQGDALKRAMSKTEGGGFKEDPRIWKYTRDEKSNISSSVIRFLSIPKVDYQSVADGKVKEEDLSPMIKLLRLRFEGKNGWFVGYTRATFGENCPVREWTGPKWGALKGKDKEEPTVKAQREYLKRFIPDTEYYAGILVISDMQVPENNGKVFLFKFGEAVRKFLDLAENPKFPNQPKFDPFDPWTGANLHLDLSFEERAFGQRKAFVPKWEQVRWAAPAPMGDDEFIAGIWEQQHSLQEFLQADKFLTYEASKEKLMKVMQLDENLNDIVGGSSAVGRSVGDYGSAPAPQAQSAPAQQAPAHLGQMQAQAQAAPAPAAAPAAQAQPVGEEDPVLARLRQLQNGG</sequence>
<organismHost>
    <name type="scientific">Delftia acidovorans</name>
    <name type="common">Pseudomonas acidovorans</name>
    <name type="synonym">Comamonas acidovorans</name>
    <dbReference type="NCBI Taxonomy" id="80866"/>
</organismHost>
<dbReference type="EMBL" id="GQ357915">
    <property type="protein sequence ID" value="ACV50042.1"/>
    <property type="molecule type" value="Genomic_DNA"/>
</dbReference>
<dbReference type="GO" id="GO:0039693">
    <property type="term" value="P:viral DNA genome replication"/>
    <property type="evidence" value="ECO:0007669"/>
    <property type="project" value="UniProtKB-KW"/>
</dbReference>
<protein>
    <recommendedName>
        <fullName evidence="1">Single-stranded DNA-binding protein</fullName>
    </recommendedName>
    <alternativeName>
        <fullName evidence="10">Gp32</fullName>
    </alternativeName>
    <alternativeName>
        <fullName evidence="11">Helix-destabilizing protein</fullName>
    </alternativeName>
</protein>
<evidence type="ECO:0000256" key="4">
    <source>
        <dbReference type="ARBA" id="ARBA00022723"/>
    </source>
</evidence>
<dbReference type="KEGG" id="vg:8683966"/>
<organism evidence="14 15">
    <name type="scientific">Delftia phage PhiW-14</name>
    <name type="common">Deftia acidovorans bacteriophage phiW-14</name>
    <dbReference type="NCBI Taxonomy" id="665032"/>
    <lineage>
        <taxon>Viruses</taxon>
        <taxon>Duplodnaviria</taxon>
        <taxon>Heunggongvirae</taxon>
        <taxon>Uroviricota</taxon>
        <taxon>Caudoviricetes</taxon>
        <taxon>Ionavirus</taxon>
        <taxon>Ionavirus W14</taxon>
    </lineage>
</organism>
<keyword evidence="6" id="KW-0862">Zinc</keyword>
<evidence type="ECO:0000256" key="2">
    <source>
        <dbReference type="ARBA" id="ARBA00022491"/>
    </source>
</evidence>
<evidence type="ECO:0000256" key="6">
    <source>
        <dbReference type="ARBA" id="ARBA00022833"/>
    </source>
</evidence>
<evidence type="ECO:0000256" key="9">
    <source>
        <dbReference type="ARBA" id="ARBA00023204"/>
    </source>
</evidence>
<keyword evidence="5" id="KW-0227">DNA damage</keyword>
<keyword evidence="9" id="KW-0234">DNA repair</keyword>
<dbReference type="GO" id="GO:0046872">
    <property type="term" value="F:metal ion binding"/>
    <property type="evidence" value="ECO:0007669"/>
    <property type="project" value="UniProtKB-KW"/>
</dbReference>
<keyword evidence="8" id="KW-0238">DNA-binding</keyword>
<accession>C9DFZ1</accession>
<evidence type="ECO:0000313" key="15">
    <source>
        <dbReference type="Proteomes" id="UP000008986"/>
    </source>
</evidence>
<dbReference type="GO" id="GO:0003697">
    <property type="term" value="F:single-stranded DNA binding"/>
    <property type="evidence" value="ECO:0007669"/>
    <property type="project" value="InterPro"/>
</dbReference>
<dbReference type="InterPro" id="IPR044947">
    <property type="entry name" value="Phage_T4_Gp32_ssDNA-bd_sf"/>
</dbReference>
<dbReference type="Gene3D" id="3.90.198.10">
    <property type="entry name" value="Replication Fork Single-Stranded Dna Binding Protein"/>
    <property type="match status" value="1"/>
</dbReference>
<reference evidence="15" key="1">
    <citation type="submission" date="2009-07" db="EMBL/GenBank/DDBJ databases">
        <authorList>
            <person name="Kropinski A.M."/>
            <person name="Villegas A."/>
            <person name="Lingohr E.J."/>
        </authorList>
    </citation>
    <scope>NUCLEOTIDE SEQUENCE [LARGE SCALE GENOMIC DNA]</scope>
</reference>
<dbReference type="SUPFAM" id="SSF50249">
    <property type="entry name" value="Nucleic acid-binding proteins"/>
    <property type="match status" value="1"/>
</dbReference>